<evidence type="ECO:0000313" key="4">
    <source>
        <dbReference type="Proteomes" id="UP000507962"/>
    </source>
</evidence>
<dbReference type="RefSeq" id="WP_218951089.1">
    <property type="nucleotide sequence ID" value="NZ_CAADHO010000008.1"/>
</dbReference>
<reference evidence="3 4" key="1">
    <citation type="submission" date="2019-03" db="EMBL/GenBank/DDBJ databases">
        <authorList>
            <person name="Nijsse B."/>
        </authorList>
    </citation>
    <scope>NUCLEOTIDE SEQUENCE [LARGE SCALE GENOMIC DNA]</scope>
    <source>
        <strain evidence="3">Desulfoluna butyratoxydans MSL71</strain>
    </source>
</reference>
<feature type="region of interest" description="Disordered" evidence="1">
    <location>
        <begin position="1"/>
        <end position="35"/>
    </location>
</feature>
<feature type="domain" description="eCIS core" evidence="2">
    <location>
        <begin position="65"/>
        <end position="140"/>
    </location>
</feature>
<name>A0A4V6ILT7_9BACT</name>
<evidence type="ECO:0000256" key="1">
    <source>
        <dbReference type="SAM" id="MobiDB-lite"/>
    </source>
</evidence>
<sequence length="308" mass="33579">MAPKTPRRSKAPVSPGHIESTRPSAAPHGPTDAREQVRRCLGNRTMEAMAHHSHPLASELGDGAPLSGEVRARMESAFNADFSNVRIHTSARAAGVAKAHNAFALTAGQDIVFDTGTYLPGHPAGKVLLAHELAHTLQREPEGHPLPTRNEATVEAEANRHAFGALKTLWHGVRDISSHVARHTGPTLRSGIRLQRCTSSHPPLNPPAFLGPHSRETFDRIKDIIESGDWLNKALVAGPLVTLFTSTPLEVAATGGYPLDVQAEAVAAVPVIVRAQIQREIVRLLTRHGNDLTHEERRYWERIYDQCI</sequence>
<dbReference type="Pfam" id="PF13699">
    <property type="entry name" value="eCIS_core"/>
    <property type="match status" value="1"/>
</dbReference>
<proteinExistence type="predicted"/>
<keyword evidence="4" id="KW-1185">Reference proteome</keyword>
<gene>
    <name evidence="3" type="ORF">MSL71_40020</name>
</gene>
<dbReference type="EMBL" id="CAADHO010000008">
    <property type="protein sequence ID" value="VFQ46338.1"/>
    <property type="molecule type" value="Genomic_DNA"/>
</dbReference>
<accession>A0A4V6ILT7</accession>
<evidence type="ECO:0000259" key="2">
    <source>
        <dbReference type="Pfam" id="PF13699"/>
    </source>
</evidence>
<organism evidence="3 4">
    <name type="scientific">Desulfoluna butyratoxydans</name>
    <dbReference type="NCBI Taxonomy" id="231438"/>
    <lineage>
        <taxon>Bacteria</taxon>
        <taxon>Pseudomonadati</taxon>
        <taxon>Thermodesulfobacteriota</taxon>
        <taxon>Desulfobacteria</taxon>
        <taxon>Desulfobacterales</taxon>
        <taxon>Desulfolunaceae</taxon>
        <taxon>Desulfoluna</taxon>
    </lineage>
</organism>
<feature type="compositionally biased region" description="Basic residues" evidence="1">
    <location>
        <begin position="1"/>
        <end position="10"/>
    </location>
</feature>
<dbReference type="Proteomes" id="UP000507962">
    <property type="component" value="Unassembled WGS sequence"/>
</dbReference>
<evidence type="ECO:0000313" key="3">
    <source>
        <dbReference type="EMBL" id="VFQ46338.1"/>
    </source>
</evidence>
<protein>
    <recommendedName>
        <fullName evidence="2">eCIS core domain-containing protein</fullName>
    </recommendedName>
</protein>
<dbReference type="InterPro" id="IPR025295">
    <property type="entry name" value="eCIS_core_dom"/>
</dbReference>
<dbReference type="AlphaFoldDB" id="A0A4V6ILT7"/>